<feature type="domain" description="GGDEF" evidence="6">
    <location>
        <begin position="917"/>
        <end position="1051"/>
    </location>
</feature>
<dbReference type="InterPro" id="IPR046342">
    <property type="entry name" value="CBS_dom_sf"/>
</dbReference>
<dbReference type="Proteomes" id="UP001525890">
    <property type="component" value="Unassembled WGS sequence"/>
</dbReference>
<dbReference type="NCBIfam" id="TIGR00254">
    <property type="entry name" value="GGDEF"/>
    <property type="match status" value="1"/>
</dbReference>
<dbReference type="InterPro" id="IPR029787">
    <property type="entry name" value="Nucleotide_cyclase"/>
</dbReference>
<feature type="domain" description="Phytochrome chromophore attachment site" evidence="3">
    <location>
        <begin position="372"/>
        <end position="508"/>
    </location>
</feature>
<dbReference type="Pfam" id="PF13185">
    <property type="entry name" value="GAF_2"/>
    <property type="match status" value="1"/>
</dbReference>
<sequence length="1051" mass="119966">MSTLKQIAMELKDLPISSLSPETAIERKIVTVSPETPLDQALGLMLPEKIACPLPPAPWVDSRTREEVGPICLLVIENEQLVGLLTEWDFVRLGAEKAELKYTTVRDVMTQNIVTIKESDFSDIFSVLKIFRSHKIRHLPLLNDSGNVRGIVTLDSIRKVLKPADLLKGKRVEEVMATDLIHVPPTTSVLQAAHLMAEYRLAAIIVTENREPAPEQEDPNSPSFSLPVGVITERDILHFMALQLDLEKILVGDVMSEPLLCLNHQESVWTAHQQMLRRQVERLIICGNQGELLGIITQGILMQTLDPSQLYGVIQGLEQKVWKLQAEKVELLHSRNIQLEREVNLRTNKLHEQASRERLLNKIALRIRESLNLHEILNTTVSQVRQLLKTDRVIIYQFEPDWSGKVEVESVRDKHLSLLGQTLEDNCFKETALFWYQQGKTKAIDDIYQANLNLCHIEFLEEFQVRANLVVPILQGEDLWGLLIAHHCLDRRKWTPSEIDFLEKLATQVAIAINQSTLFQQAQTELARATRAEAELQKAKDELEIKVQERTAELKAANEQLQREIQERKQAETELLSSQRFIQRIAETTPNILYIYDLLQEKDVYKNRSIGEILDYTPEQIEEMGENIFQQILHPDDVAQVTEHFQQRILLKEEEILEMEYRVKDAHDRWRWFISRDMVFSRNAEGLPNQILGTATDITSRKRAEEELQQANFTLKGWVSELELRNQEMDMLGQMNEFLQACLSVDEAYKALDTLLQPLFPGTCGAIFMINQSKNLVEAMAKWGDDLPTHTFFSPSDCWALRRGRLHWIDRTNAGLACKHIQPHKNPAQSLCVQMIAQGETLGMLYLASEDERYLTSGKRQLARTVSEQVSLALANLKLRETLHQQSIRDPLTGLFNRRYLEESLNREIHRALRTKRSLAIVMIDVDRFKQFNDTFGHDAGDAVLRELGTFFQTNVRTSDIACRYGGEELTLIFPDADLEDAARRAEALRQGIKELKITHRGQVLDQITISMGVSACPDCGSDGADLIKAADAALYRAKKEGRDRTVVACP</sequence>
<dbReference type="InterPro" id="IPR000014">
    <property type="entry name" value="PAS"/>
</dbReference>
<dbReference type="PANTHER" id="PTHR45138:SF9">
    <property type="entry name" value="DIGUANYLATE CYCLASE DGCM-RELATED"/>
    <property type="match status" value="1"/>
</dbReference>
<feature type="domain" description="PAS" evidence="4">
    <location>
        <begin position="578"/>
        <end position="653"/>
    </location>
</feature>
<dbReference type="InterPro" id="IPR043128">
    <property type="entry name" value="Rev_trsase/Diguanyl_cyclase"/>
</dbReference>
<evidence type="ECO:0000256" key="2">
    <source>
        <dbReference type="SAM" id="Coils"/>
    </source>
</evidence>
<feature type="coiled-coil region" evidence="2">
    <location>
        <begin position="519"/>
        <end position="574"/>
    </location>
</feature>
<dbReference type="SUPFAM" id="SSF55073">
    <property type="entry name" value="Nucleotide cyclase"/>
    <property type="match status" value="1"/>
</dbReference>
<keyword evidence="1" id="KW-0129">CBS domain</keyword>
<dbReference type="EMBL" id="JAMXFF010000029">
    <property type="protein sequence ID" value="MCT7968298.1"/>
    <property type="molecule type" value="Genomic_DNA"/>
</dbReference>
<dbReference type="EC" id="2.7.7.65" evidence="8"/>
<dbReference type="InterPro" id="IPR050469">
    <property type="entry name" value="Diguanylate_Cyclase"/>
</dbReference>
<feature type="domain" description="CBS" evidence="7">
    <location>
        <begin position="109"/>
        <end position="174"/>
    </location>
</feature>
<dbReference type="InterPro" id="IPR003018">
    <property type="entry name" value="GAF"/>
</dbReference>
<dbReference type="Gene3D" id="3.30.450.20">
    <property type="entry name" value="PAS domain"/>
    <property type="match status" value="1"/>
</dbReference>
<accession>A0ABT2MUC7</accession>
<dbReference type="Pfam" id="PF00990">
    <property type="entry name" value="GGDEF"/>
    <property type="match status" value="1"/>
</dbReference>
<name>A0ABT2MUC7_9CYAN</name>
<evidence type="ECO:0000259" key="5">
    <source>
        <dbReference type="PROSITE" id="PS50113"/>
    </source>
</evidence>
<dbReference type="PROSITE" id="PS51371">
    <property type="entry name" value="CBS"/>
    <property type="match status" value="4"/>
</dbReference>
<dbReference type="SMART" id="SM00091">
    <property type="entry name" value="PAS"/>
    <property type="match status" value="1"/>
</dbReference>
<feature type="domain" description="CBS" evidence="7">
    <location>
        <begin position="25"/>
        <end position="100"/>
    </location>
</feature>
<dbReference type="InterPro" id="IPR000160">
    <property type="entry name" value="GGDEF_dom"/>
</dbReference>
<dbReference type="NCBIfam" id="TIGR00229">
    <property type="entry name" value="sensory_box"/>
    <property type="match status" value="1"/>
</dbReference>
<dbReference type="Pfam" id="PF01590">
    <property type="entry name" value="GAF"/>
    <property type="match status" value="1"/>
</dbReference>
<evidence type="ECO:0000259" key="7">
    <source>
        <dbReference type="PROSITE" id="PS51371"/>
    </source>
</evidence>
<feature type="domain" description="CBS" evidence="7">
    <location>
        <begin position="255"/>
        <end position="313"/>
    </location>
</feature>
<dbReference type="Gene3D" id="3.30.450.40">
    <property type="match status" value="2"/>
</dbReference>
<dbReference type="InterPro" id="IPR000644">
    <property type="entry name" value="CBS_dom"/>
</dbReference>
<dbReference type="SUPFAM" id="SSF54631">
    <property type="entry name" value="CBS-domain pair"/>
    <property type="match status" value="2"/>
</dbReference>
<dbReference type="Gene3D" id="3.10.580.10">
    <property type="entry name" value="CBS-domain"/>
    <property type="match status" value="2"/>
</dbReference>
<dbReference type="InterPro" id="IPR029016">
    <property type="entry name" value="GAF-like_dom_sf"/>
</dbReference>
<dbReference type="CDD" id="cd01949">
    <property type="entry name" value="GGDEF"/>
    <property type="match status" value="1"/>
</dbReference>
<keyword evidence="2" id="KW-0175">Coiled coil</keyword>
<keyword evidence="8" id="KW-0808">Transferase</keyword>
<feature type="domain" description="CBS" evidence="7">
    <location>
        <begin position="176"/>
        <end position="246"/>
    </location>
</feature>
<evidence type="ECO:0000259" key="6">
    <source>
        <dbReference type="PROSITE" id="PS50887"/>
    </source>
</evidence>
<dbReference type="RefSeq" id="WP_368007829.1">
    <property type="nucleotide sequence ID" value="NZ_JAMXFF010000029.1"/>
</dbReference>
<dbReference type="Pfam" id="PF00571">
    <property type="entry name" value="CBS"/>
    <property type="match status" value="4"/>
</dbReference>
<evidence type="ECO:0000256" key="1">
    <source>
        <dbReference type="PROSITE-ProRule" id="PRU00703"/>
    </source>
</evidence>
<dbReference type="Pfam" id="PF08447">
    <property type="entry name" value="PAS_3"/>
    <property type="match status" value="1"/>
</dbReference>
<dbReference type="Gene3D" id="3.30.70.270">
    <property type="match status" value="1"/>
</dbReference>
<dbReference type="CDD" id="cd17774">
    <property type="entry name" value="CBS_two-component_sensor_histidine_kinase_repeat2"/>
    <property type="match status" value="1"/>
</dbReference>
<dbReference type="InterPro" id="IPR000700">
    <property type="entry name" value="PAS-assoc_C"/>
</dbReference>
<keyword evidence="8" id="KW-0548">Nucleotidyltransferase</keyword>
<dbReference type="SMART" id="SM00065">
    <property type="entry name" value="GAF"/>
    <property type="match status" value="2"/>
</dbReference>
<dbReference type="PROSITE" id="PS50112">
    <property type="entry name" value="PAS"/>
    <property type="match status" value="1"/>
</dbReference>
<dbReference type="InterPro" id="IPR013655">
    <property type="entry name" value="PAS_fold_3"/>
</dbReference>
<evidence type="ECO:0000259" key="4">
    <source>
        <dbReference type="PROSITE" id="PS50112"/>
    </source>
</evidence>
<gene>
    <name evidence="8" type="ORF">NG799_18465</name>
</gene>
<dbReference type="PROSITE" id="PS50046">
    <property type="entry name" value="PHYTOCHROME_2"/>
    <property type="match status" value="1"/>
</dbReference>
<feature type="domain" description="PAC" evidence="5">
    <location>
        <begin position="657"/>
        <end position="710"/>
    </location>
</feature>
<proteinExistence type="predicted"/>
<dbReference type="SMART" id="SM00267">
    <property type="entry name" value="GGDEF"/>
    <property type="match status" value="1"/>
</dbReference>
<dbReference type="SUPFAM" id="SSF55781">
    <property type="entry name" value="GAF domain-like"/>
    <property type="match status" value="2"/>
</dbReference>
<reference evidence="8 9" key="1">
    <citation type="journal article" date="2022" name="Front. Microbiol.">
        <title>High genomic differentiation and limited gene flow indicate recent cryptic speciation within the genus Laspinema (cyanobacteria).</title>
        <authorList>
            <person name="Stanojkovic A."/>
            <person name="Skoupy S."/>
            <person name="Skaloud P."/>
            <person name="Dvorak P."/>
        </authorList>
    </citation>
    <scope>NUCLEOTIDE SEQUENCE [LARGE SCALE GENOMIC DNA]</scope>
    <source>
        <strain evidence="8 9">D2a</strain>
    </source>
</reference>
<dbReference type="PANTHER" id="PTHR45138">
    <property type="entry name" value="REGULATORY COMPONENTS OF SENSORY TRANSDUCTION SYSTEM"/>
    <property type="match status" value="1"/>
</dbReference>
<evidence type="ECO:0000313" key="9">
    <source>
        <dbReference type="Proteomes" id="UP001525890"/>
    </source>
</evidence>
<dbReference type="PROSITE" id="PS50887">
    <property type="entry name" value="GGDEF"/>
    <property type="match status" value="1"/>
</dbReference>
<dbReference type="SUPFAM" id="SSF55785">
    <property type="entry name" value="PYP-like sensor domain (PAS domain)"/>
    <property type="match status" value="1"/>
</dbReference>
<dbReference type="CDD" id="cd04620">
    <property type="entry name" value="CBS_two-component_sensor_histidine_kinase_repeat1"/>
    <property type="match status" value="1"/>
</dbReference>
<evidence type="ECO:0000313" key="8">
    <source>
        <dbReference type="EMBL" id="MCT7968298.1"/>
    </source>
</evidence>
<dbReference type="CDD" id="cd00130">
    <property type="entry name" value="PAS"/>
    <property type="match status" value="1"/>
</dbReference>
<keyword evidence="9" id="KW-1185">Reference proteome</keyword>
<dbReference type="InterPro" id="IPR001610">
    <property type="entry name" value="PAC"/>
</dbReference>
<organism evidence="8 9">
    <name type="scientific">Laspinema palackyanum D2a</name>
    <dbReference type="NCBI Taxonomy" id="2953684"/>
    <lineage>
        <taxon>Bacteria</taxon>
        <taxon>Bacillati</taxon>
        <taxon>Cyanobacteriota</taxon>
        <taxon>Cyanophyceae</taxon>
        <taxon>Oscillatoriophycideae</taxon>
        <taxon>Oscillatoriales</taxon>
        <taxon>Laspinemataceae</taxon>
        <taxon>Laspinema</taxon>
        <taxon>Laspinema palackyanum</taxon>
    </lineage>
</organism>
<dbReference type="PROSITE" id="PS50113">
    <property type="entry name" value="PAC"/>
    <property type="match status" value="1"/>
</dbReference>
<evidence type="ECO:0000259" key="3">
    <source>
        <dbReference type="PROSITE" id="PS50046"/>
    </source>
</evidence>
<comment type="caution">
    <text evidence="8">The sequence shown here is derived from an EMBL/GenBank/DDBJ whole genome shotgun (WGS) entry which is preliminary data.</text>
</comment>
<dbReference type="InterPro" id="IPR016132">
    <property type="entry name" value="Phyto_chromo_attachment"/>
</dbReference>
<dbReference type="InterPro" id="IPR035965">
    <property type="entry name" value="PAS-like_dom_sf"/>
</dbReference>
<dbReference type="SMART" id="SM00116">
    <property type="entry name" value="CBS"/>
    <property type="match status" value="4"/>
</dbReference>
<dbReference type="SMART" id="SM00086">
    <property type="entry name" value="PAC"/>
    <property type="match status" value="1"/>
</dbReference>
<dbReference type="GO" id="GO:0052621">
    <property type="term" value="F:diguanylate cyclase activity"/>
    <property type="evidence" value="ECO:0007669"/>
    <property type="project" value="UniProtKB-EC"/>
</dbReference>
<protein>
    <submittedName>
        <fullName evidence="8">Diguanylate cyclase</fullName>
        <ecNumber evidence="8">2.7.7.65</ecNumber>
    </submittedName>
</protein>